<organism evidence="2 3">
    <name type="scientific">Blattamonas nauphoetae</name>
    <dbReference type="NCBI Taxonomy" id="2049346"/>
    <lineage>
        <taxon>Eukaryota</taxon>
        <taxon>Metamonada</taxon>
        <taxon>Preaxostyla</taxon>
        <taxon>Oxymonadida</taxon>
        <taxon>Blattamonas</taxon>
    </lineage>
</organism>
<accession>A0ABQ9WYQ7</accession>
<feature type="region of interest" description="Disordered" evidence="1">
    <location>
        <begin position="1"/>
        <end position="61"/>
    </location>
</feature>
<gene>
    <name evidence="2" type="ORF">BLNAU_21528</name>
</gene>
<dbReference type="EMBL" id="JARBJD010000340">
    <property type="protein sequence ID" value="KAK2943541.1"/>
    <property type="molecule type" value="Genomic_DNA"/>
</dbReference>
<feature type="compositionally biased region" description="Basic and acidic residues" evidence="1">
    <location>
        <begin position="29"/>
        <end position="55"/>
    </location>
</feature>
<dbReference type="Proteomes" id="UP001281761">
    <property type="component" value="Unassembled WGS sequence"/>
</dbReference>
<proteinExistence type="predicted"/>
<keyword evidence="3" id="KW-1185">Reference proteome</keyword>
<comment type="caution">
    <text evidence="2">The sequence shown here is derived from an EMBL/GenBank/DDBJ whole genome shotgun (WGS) entry which is preliminary data.</text>
</comment>
<name>A0ABQ9WYQ7_9EUKA</name>
<evidence type="ECO:0000313" key="2">
    <source>
        <dbReference type="EMBL" id="KAK2943541.1"/>
    </source>
</evidence>
<feature type="compositionally biased region" description="Basic and acidic residues" evidence="1">
    <location>
        <begin position="80"/>
        <end position="98"/>
    </location>
</feature>
<sequence length="104" mass="11556">MGDTNWDGACTKSVHHATSETSRGMTELSDGKSQEAAGGKEKRGNGEDEHTREGGDGDCGEGEVECFEFLLLILRQQLERRHTRPVEWSEEEERHKSTEAGSLH</sequence>
<protein>
    <submittedName>
        <fullName evidence="2">Uncharacterized protein</fullName>
    </submittedName>
</protein>
<evidence type="ECO:0000256" key="1">
    <source>
        <dbReference type="SAM" id="MobiDB-lite"/>
    </source>
</evidence>
<feature type="region of interest" description="Disordered" evidence="1">
    <location>
        <begin position="80"/>
        <end position="104"/>
    </location>
</feature>
<reference evidence="2 3" key="1">
    <citation type="journal article" date="2022" name="bioRxiv">
        <title>Genomics of Preaxostyla Flagellates Illuminates Evolutionary Transitions and the Path Towards Mitochondrial Loss.</title>
        <authorList>
            <person name="Novak L.V.F."/>
            <person name="Treitli S.C."/>
            <person name="Pyrih J."/>
            <person name="Halakuc P."/>
            <person name="Pipaliya S.V."/>
            <person name="Vacek V."/>
            <person name="Brzon O."/>
            <person name="Soukal P."/>
            <person name="Eme L."/>
            <person name="Dacks J.B."/>
            <person name="Karnkowska A."/>
            <person name="Elias M."/>
            <person name="Hampl V."/>
        </authorList>
    </citation>
    <scope>NUCLEOTIDE SEQUENCE [LARGE SCALE GENOMIC DNA]</scope>
    <source>
        <strain evidence="2">NAU3</strain>
        <tissue evidence="2">Gut</tissue>
    </source>
</reference>
<evidence type="ECO:0000313" key="3">
    <source>
        <dbReference type="Proteomes" id="UP001281761"/>
    </source>
</evidence>